<accession>A0ABN8I4V1</accession>
<sequence>MLGKRVTSSTEQVRRLDAVSAEGDPTSKHLQNITERNSVARKLCNECPLISRRSIGGQPAARVLRSAEHASPLIQRLNGPASACAAPTTPCHVLKNQMSPDWIRASYCEMSPAPTTSGLTKRVVYGVVLPRAPALTRLPVG</sequence>
<organism evidence="1 2">
    <name type="scientific">Iphiclides podalirius</name>
    <name type="common">scarce swallowtail</name>
    <dbReference type="NCBI Taxonomy" id="110791"/>
    <lineage>
        <taxon>Eukaryota</taxon>
        <taxon>Metazoa</taxon>
        <taxon>Ecdysozoa</taxon>
        <taxon>Arthropoda</taxon>
        <taxon>Hexapoda</taxon>
        <taxon>Insecta</taxon>
        <taxon>Pterygota</taxon>
        <taxon>Neoptera</taxon>
        <taxon>Endopterygota</taxon>
        <taxon>Lepidoptera</taxon>
        <taxon>Glossata</taxon>
        <taxon>Ditrysia</taxon>
        <taxon>Papilionoidea</taxon>
        <taxon>Papilionidae</taxon>
        <taxon>Papilioninae</taxon>
        <taxon>Iphiclides</taxon>
    </lineage>
</organism>
<gene>
    <name evidence="1" type="ORF">IPOD504_LOCUS4014</name>
</gene>
<keyword evidence="2" id="KW-1185">Reference proteome</keyword>
<proteinExistence type="predicted"/>
<dbReference type="Proteomes" id="UP000837857">
    <property type="component" value="Chromosome 14"/>
</dbReference>
<name>A0ABN8I4V1_9NEOP</name>
<dbReference type="EMBL" id="OW152826">
    <property type="protein sequence ID" value="CAH2042687.1"/>
    <property type="molecule type" value="Genomic_DNA"/>
</dbReference>
<evidence type="ECO:0000313" key="1">
    <source>
        <dbReference type="EMBL" id="CAH2042687.1"/>
    </source>
</evidence>
<reference evidence="1" key="1">
    <citation type="submission" date="2022-03" db="EMBL/GenBank/DDBJ databases">
        <authorList>
            <person name="Martin H S."/>
        </authorList>
    </citation>
    <scope>NUCLEOTIDE SEQUENCE</scope>
</reference>
<protein>
    <submittedName>
        <fullName evidence="1">Uncharacterized protein</fullName>
    </submittedName>
</protein>
<evidence type="ECO:0000313" key="2">
    <source>
        <dbReference type="Proteomes" id="UP000837857"/>
    </source>
</evidence>
<feature type="non-terminal residue" evidence="1">
    <location>
        <position position="1"/>
    </location>
</feature>